<organism evidence="3 4">
    <name type="scientific">Mycena albidolilacea</name>
    <dbReference type="NCBI Taxonomy" id="1033008"/>
    <lineage>
        <taxon>Eukaryota</taxon>
        <taxon>Fungi</taxon>
        <taxon>Dikarya</taxon>
        <taxon>Basidiomycota</taxon>
        <taxon>Agaricomycotina</taxon>
        <taxon>Agaricomycetes</taxon>
        <taxon>Agaricomycetidae</taxon>
        <taxon>Agaricales</taxon>
        <taxon>Marasmiineae</taxon>
        <taxon>Mycenaceae</taxon>
        <taxon>Mycena</taxon>
    </lineage>
</organism>
<dbReference type="AlphaFoldDB" id="A0AAD6Z3R3"/>
<dbReference type="Proteomes" id="UP001218218">
    <property type="component" value="Unassembled WGS sequence"/>
</dbReference>
<evidence type="ECO:0008006" key="5">
    <source>
        <dbReference type="Google" id="ProtNLM"/>
    </source>
</evidence>
<protein>
    <recommendedName>
        <fullName evidence="5">Fungal calcium binding protein domain-containing protein</fullName>
    </recommendedName>
</protein>
<evidence type="ECO:0000313" key="4">
    <source>
        <dbReference type="Proteomes" id="UP001218218"/>
    </source>
</evidence>
<sequence>MQSTLVALLAVLAAGVSAVPLNSIFDRATCDVKTCVIALQPSFPTGCDPAALQLGANTLLNTACLMAAAKGTAPFPTACAPCAAQFGVTDPGNKSGTATNGATGNAAPATGGKGTVATPATDKNDQAKGPRAACDIKACVIALEPSFPPCAPAVKQLGPVHTSFNSVCLVAAAKGTAPFPSACDECAAQFAVTDPGAGAQDAGVAIN</sequence>
<evidence type="ECO:0000256" key="1">
    <source>
        <dbReference type="SAM" id="MobiDB-lite"/>
    </source>
</evidence>
<gene>
    <name evidence="3" type="ORF">DFH08DRAFT_976230</name>
</gene>
<reference evidence="3" key="1">
    <citation type="submission" date="2023-03" db="EMBL/GenBank/DDBJ databases">
        <title>Massive genome expansion in bonnet fungi (Mycena s.s.) driven by repeated elements and novel gene families across ecological guilds.</title>
        <authorList>
            <consortium name="Lawrence Berkeley National Laboratory"/>
            <person name="Harder C.B."/>
            <person name="Miyauchi S."/>
            <person name="Viragh M."/>
            <person name="Kuo A."/>
            <person name="Thoen E."/>
            <person name="Andreopoulos B."/>
            <person name="Lu D."/>
            <person name="Skrede I."/>
            <person name="Drula E."/>
            <person name="Henrissat B."/>
            <person name="Morin E."/>
            <person name="Kohler A."/>
            <person name="Barry K."/>
            <person name="LaButti K."/>
            <person name="Morin E."/>
            <person name="Salamov A."/>
            <person name="Lipzen A."/>
            <person name="Mereny Z."/>
            <person name="Hegedus B."/>
            <person name="Baldrian P."/>
            <person name="Stursova M."/>
            <person name="Weitz H."/>
            <person name="Taylor A."/>
            <person name="Grigoriev I.V."/>
            <person name="Nagy L.G."/>
            <person name="Martin F."/>
            <person name="Kauserud H."/>
        </authorList>
    </citation>
    <scope>NUCLEOTIDE SEQUENCE</scope>
    <source>
        <strain evidence="3">CBHHK002</strain>
    </source>
</reference>
<comment type="caution">
    <text evidence="3">The sequence shown here is derived from an EMBL/GenBank/DDBJ whole genome shotgun (WGS) entry which is preliminary data.</text>
</comment>
<feature type="chain" id="PRO_5042084201" description="Fungal calcium binding protein domain-containing protein" evidence="2">
    <location>
        <begin position="19"/>
        <end position="207"/>
    </location>
</feature>
<feature type="region of interest" description="Disordered" evidence="1">
    <location>
        <begin position="97"/>
        <end position="125"/>
    </location>
</feature>
<dbReference type="EMBL" id="JARIHO010000095">
    <property type="protein sequence ID" value="KAJ7305680.1"/>
    <property type="molecule type" value="Genomic_DNA"/>
</dbReference>
<feature type="compositionally biased region" description="Low complexity" evidence="1">
    <location>
        <begin position="97"/>
        <end position="110"/>
    </location>
</feature>
<name>A0AAD6Z3R3_9AGAR</name>
<keyword evidence="2" id="KW-0732">Signal</keyword>
<proteinExistence type="predicted"/>
<keyword evidence="4" id="KW-1185">Reference proteome</keyword>
<evidence type="ECO:0000256" key="2">
    <source>
        <dbReference type="SAM" id="SignalP"/>
    </source>
</evidence>
<evidence type="ECO:0000313" key="3">
    <source>
        <dbReference type="EMBL" id="KAJ7305680.1"/>
    </source>
</evidence>
<feature type="signal peptide" evidence="2">
    <location>
        <begin position="1"/>
        <end position="18"/>
    </location>
</feature>
<accession>A0AAD6Z3R3</accession>